<comment type="caution">
    <text evidence="5">The sequence shown here is derived from an EMBL/GenBank/DDBJ whole genome shotgun (WGS) entry which is preliminary data.</text>
</comment>
<proteinExistence type="inferred from homology"/>
<evidence type="ECO:0000313" key="5">
    <source>
        <dbReference type="EMBL" id="HHF97954.1"/>
    </source>
</evidence>
<dbReference type="Proteomes" id="UP000886070">
    <property type="component" value="Unassembled WGS sequence"/>
</dbReference>
<sequence length="956" mass="111005">MQMLLNCPPERKKRRDFLLLISLFCFILTFTFPEKAICQFNHPELKWKVVETDHFLIHYHQKEENFALNAAEVAENIYQKLTSVIGYHPRKKIPIVIENYDDKTGGYTSLFQEKIVIQAQSDPLQSSGNFSWMKEVIGHELTHYISFAAIDESLIPLRKALTNLVLPMWFVEGLAQYLGEEWHSLKEMMVSDQAKEGKIMSEGELGAFYFFDGWGRMSGYYQSDSLVRYIFETYGKEKISKIFENLRNQPLLSIVGIIDVTGGGALYPLPHFVNFNQALKEVLGKDSLELYREWREWIFEKAQKEKEDKIFKNPFLRWGKRAQSPVFSPEGNYLAFVSNKGYDYAIFDLYLMNLNTKRIEKLVKDVNPYICFSPDGKFIVYSKTTFLPSKRVFISDLYQINIFTRKIKRLTSGERAFHPVFSPSGDKILFVKKEGGNSNLCLFHLKDKKIYRLTSDKDGVTQNFAPAFSPDGEKIVFVRFYEGKRDIFLLELKERKIYSLTNDEADDRCPIFSPEGKRVIFVSDRKTKTFNLWSLDIETKQLTLHTRIEGGIFDPALSSDGEKIAFSQYQKENFSIYIFPYKKIISRKVSVEFQKKDRSFSTQKKREILGYIKGEKKPLRKKIYPYQPQIKINYIFPWFSISEEESFFSIEALASDTLEKHTLMCQALLSDTTQYEVIYLTKSFEPTFWIDVYKKEGTSSFKGETFPVENSVQQVGAYLPVDDKISLGATYLQQRTKTSLLTSTLEPVSWKGVIRSIKANLNYLNLIPVREYDLLPWGTRFQIEGEWASKDIGSELDYLSFYSELRSYLRMSKNSGIALKIKGKKIKNISPEPLILFSLKEGEDVRGYPQEFLDCAAGENLVTGSVEYRVDLKRRLGGSSAFFFDTLSLAFFFDAGSTWREKEKFKEEKLYKDAGAEIRLRMLPFGKYSLTMRFGISWPFDYKNEGKFFLSFGGIF</sequence>
<dbReference type="InterPro" id="IPR011042">
    <property type="entry name" value="6-blade_b-propeller_TolB-like"/>
</dbReference>
<evidence type="ECO:0000259" key="4">
    <source>
        <dbReference type="Pfam" id="PF01103"/>
    </source>
</evidence>
<dbReference type="InterPro" id="IPR011659">
    <property type="entry name" value="WD40"/>
</dbReference>
<keyword evidence="3" id="KW-0472">Membrane</keyword>
<name>A0A7V5HXZ2_UNCAE</name>
<reference evidence="5" key="1">
    <citation type="journal article" date="2020" name="mSystems">
        <title>Genome- and Community-Level Interaction Insights into Carbon Utilization and Element Cycling Functions of Hydrothermarchaeota in Hydrothermal Sediment.</title>
        <authorList>
            <person name="Zhou Z."/>
            <person name="Liu Y."/>
            <person name="Xu W."/>
            <person name="Pan J."/>
            <person name="Luo Z.H."/>
            <person name="Li M."/>
        </authorList>
    </citation>
    <scope>NUCLEOTIDE SEQUENCE [LARGE SCALE GENOMIC DNA]</scope>
    <source>
        <strain evidence="5">HyVt-92</strain>
    </source>
</reference>
<dbReference type="PANTHER" id="PTHR36842">
    <property type="entry name" value="PROTEIN TOLB HOMOLOG"/>
    <property type="match status" value="1"/>
</dbReference>
<feature type="domain" description="Bacterial surface antigen (D15)" evidence="4">
    <location>
        <begin position="778"/>
        <end position="941"/>
    </location>
</feature>
<dbReference type="Pfam" id="PF07676">
    <property type="entry name" value="PD40"/>
    <property type="match status" value="5"/>
</dbReference>
<dbReference type="Gene3D" id="2.120.10.30">
    <property type="entry name" value="TolB, C-terminal domain"/>
    <property type="match status" value="2"/>
</dbReference>
<comment type="similarity">
    <text evidence="2">Belongs to the TolB family.</text>
</comment>
<dbReference type="GO" id="GO:0019867">
    <property type="term" value="C:outer membrane"/>
    <property type="evidence" value="ECO:0007669"/>
    <property type="project" value="InterPro"/>
</dbReference>
<accession>A0A7V5HXZ2</accession>
<evidence type="ECO:0000256" key="3">
    <source>
        <dbReference type="ARBA" id="ARBA00023136"/>
    </source>
</evidence>
<comment type="subcellular location">
    <subcellularLocation>
        <location evidence="1">Membrane</location>
    </subcellularLocation>
</comment>
<dbReference type="PANTHER" id="PTHR36842:SF1">
    <property type="entry name" value="PROTEIN TOLB"/>
    <property type="match status" value="1"/>
</dbReference>
<dbReference type="SUPFAM" id="SSF82171">
    <property type="entry name" value="DPP6 N-terminal domain-like"/>
    <property type="match status" value="1"/>
</dbReference>
<dbReference type="InterPro" id="IPR000184">
    <property type="entry name" value="Bac_surfAg_D15"/>
</dbReference>
<gene>
    <name evidence="5" type="ORF">ENL39_00495</name>
</gene>
<dbReference type="EMBL" id="DRTT01000010">
    <property type="protein sequence ID" value="HHF97954.1"/>
    <property type="molecule type" value="Genomic_DNA"/>
</dbReference>
<protein>
    <recommendedName>
        <fullName evidence="4">Bacterial surface antigen (D15) domain-containing protein</fullName>
    </recommendedName>
</protein>
<evidence type="ECO:0000256" key="2">
    <source>
        <dbReference type="ARBA" id="ARBA00009820"/>
    </source>
</evidence>
<evidence type="ECO:0000256" key="1">
    <source>
        <dbReference type="ARBA" id="ARBA00004370"/>
    </source>
</evidence>
<dbReference type="Pfam" id="PF01103">
    <property type="entry name" value="Omp85"/>
    <property type="match status" value="1"/>
</dbReference>
<dbReference type="Gene3D" id="2.40.160.50">
    <property type="entry name" value="membrane protein fhac: a member of the omp85/tpsb transporter family"/>
    <property type="match status" value="1"/>
</dbReference>
<dbReference type="AlphaFoldDB" id="A0A7V5HXZ2"/>
<organism evidence="5">
    <name type="scientific">Aerophobetes bacterium</name>
    <dbReference type="NCBI Taxonomy" id="2030807"/>
    <lineage>
        <taxon>Bacteria</taxon>
        <taxon>Candidatus Aerophobota</taxon>
    </lineage>
</organism>